<keyword evidence="8" id="KW-0677">Repeat</keyword>
<keyword evidence="7" id="KW-0808">Transferase</keyword>
<evidence type="ECO:0000259" key="11">
    <source>
        <dbReference type="PROSITE" id="PS51177"/>
    </source>
</evidence>
<evidence type="ECO:0000256" key="1">
    <source>
        <dbReference type="ARBA" id="ARBA00000968"/>
    </source>
</evidence>
<dbReference type="InterPro" id="IPR023366">
    <property type="entry name" value="ATP_synth_asu-like_sf"/>
</dbReference>
<dbReference type="GO" id="GO:0004746">
    <property type="term" value="F:riboflavin synthase activity"/>
    <property type="evidence" value="ECO:0007669"/>
    <property type="project" value="UniProtKB-UniRule"/>
</dbReference>
<dbReference type="OrthoDB" id="9788537at2"/>
<evidence type="ECO:0000256" key="6">
    <source>
        <dbReference type="ARBA" id="ARBA00022619"/>
    </source>
</evidence>
<keyword evidence="6" id="KW-0686">Riboflavin biosynthesis</keyword>
<gene>
    <name evidence="12" type="ORF">D1Z90_18975</name>
</gene>
<evidence type="ECO:0000256" key="10">
    <source>
        <dbReference type="PROSITE-ProRule" id="PRU00524"/>
    </source>
</evidence>
<reference evidence="12 13" key="1">
    <citation type="submission" date="2018-09" db="EMBL/GenBank/DDBJ databases">
        <authorList>
            <person name="Wang F."/>
        </authorList>
    </citation>
    <scope>NUCLEOTIDE SEQUENCE [LARGE SCALE GENOMIC DNA]</scope>
    <source>
        <strain evidence="12 13">PLHSC7-2</strain>
    </source>
</reference>
<dbReference type="GO" id="GO:0009231">
    <property type="term" value="P:riboflavin biosynthetic process"/>
    <property type="evidence" value="ECO:0007669"/>
    <property type="project" value="UniProtKB-KW"/>
</dbReference>
<evidence type="ECO:0000256" key="7">
    <source>
        <dbReference type="ARBA" id="ARBA00022679"/>
    </source>
</evidence>
<evidence type="ECO:0000256" key="8">
    <source>
        <dbReference type="ARBA" id="ARBA00022737"/>
    </source>
</evidence>
<comment type="caution">
    <text evidence="12">The sequence shown here is derived from an EMBL/GenBank/DDBJ whole genome shotgun (WGS) entry which is preliminary data.</text>
</comment>
<dbReference type="InterPro" id="IPR017938">
    <property type="entry name" value="Riboflavin_synthase-like_b-brl"/>
</dbReference>
<dbReference type="InterPro" id="IPR026017">
    <property type="entry name" value="Lumazine-bd_dom"/>
</dbReference>
<keyword evidence="13" id="KW-1185">Reference proteome</keyword>
<dbReference type="AlphaFoldDB" id="A0A418Y9X6"/>
<feature type="repeat" description="Lumazine-binding" evidence="10">
    <location>
        <begin position="98"/>
        <end position="194"/>
    </location>
</feature>
<feature type="domain" description="Lumazine-binding" evidence="11">
    <location>
        <begin position="1"/>
        <end position="97"/>
    </location>
</feature>
<dbReference type="InterPro" id="IPR001783">
    <property type="entry name" value="Lumazine-bd"/>
</dbReference>
<feature type="repeat" description="Lumazine-binding" evidence="10">
    <location>
        <begin position="1"/>
        <end position="97"/>
    </location>
</feature>
<dbReference type="RefSeq" id="WP_119912373.1">
    <property type="nucleotide sequence ID" value="NZ_QZCH01000040.1"/>
</dbReference>
<evidence type="ECO:0000313" key="12">
    <source>
        <dbReference type="EMBL" id="RJG38597.1"/>
    </source>
</evidence>
<dbReference type="PANTHER" id="PTHR21098">
    <property type="entry name" value="RIBOFLAVIN SYNTHASE ALPHA CHAIN"/>
    <property type="match status" value="1"/>
</dbReference>
<dbReference type="PIRSF" id="PIRSF000498">
    <property type="entry name" value="Riboflavin_syn_A"/>
    <property type="match status" value="1"/>
</dbReference>
<dbReference type="SUPFAM" id="SSF63380">
    <property type="entry name" value="Riboflavin synthase domain-like"/>
    <property type="match status" value="2"/>
</dbReference>
<dbReference type="NCBIfam" id="NF009566">
    <property type="entry name" value="PRK13020.1"/>
    <property type="match status" value="1"/>
</dbReference>
<sequence>MFTGIVQGIGRVVEIDKKQGLHSIVIQLPEQLTKEITIGASIANNGTCLTVTKQDNYNVYFDVMEETLRLTNLGELKIGDSVNIERAAKYGDEIGGHVTSGHIHAMMELVEIKQNPNNTAMRLAFDAQWHKFILPKGFIAVDGISLTVGEVSAQDFWVHLIPETLQATTLGQKKLGDKLNMEIDPQTQAIVTTVERVLAQQHQA</sequence>
<comment type="pathway">
    <text evidence="3">Cofactor biosynthesis; riboflavin biosynthesis; riboflavin from 2-hydroxy-3-oxobutyl phosphate and 5-amino-6-(D-ribitylamino)uracil: step 2/2.</text>
</comment>
<dbReference type="Gene3D" id="2.40.30.20">
    <property type="match status" value="2"/>
</dbReference>
<evidence type="ECO:0000256" key="5">
    <source>
        <dbReference type="ARBA" id="ARBA00013950"/>
    </source>
</evidence>
<evidence type="ECO:0000256" key="3">
    <source>
        <dbReference type="ARBA" id="ARBA00004887"/>
    </source>
</evidence>
<evidence type="ECO:0000313" key="13">
    <source>
        <dbReference type="Proteomes" id="UP000283255"/>
    </source>
</evidence>
<protein>
    <recommendedName>
        <fullName evidence="5 9">Riboflavin synthase</fullName>
        <ecNumber evidence="4 9">2.5.1.9</ecNumber>
    </recommendedName>
</protein>
<dbReference type="PROSITE" id="PS51177">
    <property type="entry name" value="LUMAZINE_BIND"/>
    <property type="match status" value="2"/>
</dbReference>
<dbReference type="FunFam" id="2.40.30.20:FF:000003">
    <property type="entry name" value="Riboflavin synthase, alpha subunit"/>
    <property type="match status" value="1"/>
</dbReference>
<dbReference type="Proteomes" id="UP000283255">
    <property type="component" value="Unassembled WGS sequence"/>
</dbReference>
<dbReference type="NCBIfam" id="TIGR00187">
    <property type="entry name" value="ribE"/>
    <property type="match status" value="1"/>
</dbReference>
<evidence type="ECO:0000256" key="2">
    <source>
        <dbReference type="ARBA" id="ARBA00002803"/>
    </source>
</evidence>
<evidence type="ECO:0000256" key="4">
    <source>
        <dbReference type="ARBA" id="ARBA00012827"/>
    </source>
</evidence>
<proteinExistence type="predicted"/>
<dbReference type="PANTHER" id="PTHR21098:SF0">
    <property type="entry name" value="RIBOFLAVIN SYNTHASE"/>
    <property type="match status" value="1"/>
</dbReference>
<name>A0A418Y9X6_9GAMM</name>
<comment type="function">
    <text evidence="2">Catalyzes the dismutation of two molecules of 6,7-dimethyl-8-ribityllumazine, resulting in the formation of riboflavin and 5-amino-6-(D-ribitylamino)uracil.</text>
</comment>
<evidence type="ECO:0000256" key="9">
    <source>
        <dbReference type="NCBIfam" id="TIGR00187"/>
    </source>
</evidence>
<accession>A0A418Y9X6</accession>
<dbReference type="EC" id="2.5.1.9" evidence="4 9"/>
<dbReference type="EMBL" id="QZCH01000040">
    <property type="protein sequence ID" value="RJG38597.1"/>
    <property type="molecule type" value="Genomic_DNA"/>
</dbReference>
<feature type="domain" description="Lumazine-binding" evidence="11">
    <location>
        <begin position="98"/>
        <end position="194"/>
    </location>
</feature>
<dbReference type="GO" id="GO:0005829">
    <property type="term" value="C:cytosol"/>
    <property type="evidence" value="ECO:0007669"/>
    <property type="project" value="TreeGrafter"/>
</dbReference>
<reference evidence="12 13" key="2">
    <citation type="submission" date="2019-01" db="EMBL/GenBank/DDBJ databases">
        <title>Motilimonas pumilus sp. nov., isolated from the gut of sea cucumber (Apostichopus japonicus).</title>
        <authorList>
            <person name="Wang F.-Q."/>
            <person name="Ren L.-H."/>
            <person name="Lin Y.-W."/>
            <person name="Sun G.-H."/>
            <person name="Du Z.-J."/>
            <person name="Zhao J.-X."/>
            <person name="Liu X.-J."/>
            <person name="Liu L.-J."/>
        </authorList>
    </citation>
    <scope>NUCLEOTIDE SEQUENCE [LARGE SCALE GENOMIC DNA]</scope>
    <source>
        <strain evidence="12 13">PLHSC7-2</strain>
    </source>
</reference>
<dbReference type="CDD" id="cd00402">
    <property type="entry name" value="Riboflavin_synthase_like"/>
    <property type="match status" value="1"/>
</dbReference>
<dbReference type="Pfam" id="PF00677">
    <property type="entry name" value="Lum_binding"/>
    <property type="match status" value="2"/>
</dbReference>
<dbReference type="NCBIfam" id="NF006767">
    <property type="entry name" value="PRK09289.1"/>
    <property type="match status" value="1"/>
</dbReference>
<organism evidence="12 13">
    <name type="scientific">Motilimonas pumila</name>
    <dbReference type="NCBI Taxonomy" id="2303987"/>
    <lineage>
        <taxon>Bacteria</taxon>
        <taxon>Pseudomonadati</taxon>
        <taxon>Pseudomonadota</taxon>
        <taxon>Gammaproteobacteria</taxon>
        <taxon>Alteromonadales</taxon>
        <taxon>Alteromonadales genera incertae sedis</taxon>
        <taxon>Motilimonas</taxon>
    </lineage>
</organism>
<comment type="catalytic activity">
    <reaction evidence="1">
        <text>2 6,7-dimethyl-8-(1-D-ribityl)lumazine + H(+) = 5-amino-6-(D-ribitylamino)uracil + riboflavin</text>
        <dbReference type="Rhea" id="RHEA:20772"/>
        <dbReference type="ChEBI" id="CHEBI:15378"/>
        <dbReference type="ChEBI" id="CHEBI:15934"/>
        <dbReference type="ChEBI" id="CHEBI:57986"/>
        <dbReference type="ChEBI" id="CHEBI:58201"/>
        <dbReference type="EC" id="2.5.1.9"/>
    </reaction>
</comment>